<proteinExistence type="predicted"/>
<dbReference type="Proteomes" id="UP000799770">
    <property type="component" value="Unassembled WGS sequence"/>
</dbReference>
<name>A0A6A5YNU5_9PLEO</name>
<dbReference type="EMBL" id="ML977344">
    <property type="protein sequence ID" value="KAF2108939.1"/>
    <property type="molecule type" value="Genomic_DNA"/>
</dbReference>
<accession>A0A6A5YNU5</accession>
<protein>
    <submittedName>
        <fullName evidence="1">Uncharacterized protein</fullName>
    </submittedName>
</protein>
<reference evidence="1" key="1">
    <citation type="journal article" date="2020" name="Stud. Mycol.">
        <title>101 Dothideomycetes genomes: a test case for predicting lifestyles and emergence of pathogens.</title>
        <authorList>
            <person name="Haridas S."/>
            <person name="Albert R."/>
            <person name="Binder M."/>
            <person name="Bloem J."/>
            <person name="Labutti K."/>
            <person name="Salamov A."/>
            <person name="Andreopoulos B."/>
            <person name="Baker S."/>
            <person name="Barry K."/>
            <person name="Bills G."/>
            <person name="Bluhm B."/>
            <person name="Cannon C."/>
            <person name="Castanera R."/>
            <person name="Culley D."/>
            <person name="Daum C."/>
            <person name="Ezra D."/>
            <person name="Gonzalez J."/>
            <person name="Henrissat B."/>
            <person name="Kuo A."/>
            <person name="Liang C."/>
            <person name="Lipzen A."/>
            <person name="Lutzoni F."/>
            <person name="Magnuson J."/>
            <person name="Mondo S."/>
            <person name="Nolan M."/>
            <person name="Ohm R."/>
            <person name="Pangilinan J."/>
            <person name="Park H.-J."/>
            <person name="Ramirez L."/>
            <person name="Alfaro M."/>
            <person name="Sun H."/>
            <person name="Tritt A."/>
            <person name="Yoshinaga Y."/>
            <person name="Zwiers L.-H."/>
            <person name="Turgeon B."/>
            <person name="Goodwin S."/>
            <person name="Spatafora J."/>
            <person name="Crous P."/>
            <person name="Grigoriev I."/>
        </authorList>
    </citation>
    <scope>NUCLEOTIDE SEQUENCE</scope>
    <source>
        <strain evidence="1">CBS 627.86</strain>
    </source>
</reference>
<evidence type="ECO:0000313" key="1">
    <source>
        <dbReference type="EMBL" id="KAF2108939.1"/>
    </source>
</evidence>
<sequence>MAFSSFASTSKKKTFQFTRLIDNFTYTFHHTSGTEKSSVYTRSDTIDVKIIFDTKFGWSTWDAETGELTGRVWDVPEEQGEEPTEGIWVSRKGSKSYVYEMR</sequence>
<evidence type="ECO:0000313" key="2">
    <source>
        <dbReference type="Proteomes" id="UP000799770"/>
    </source>
</evidence>
<gene>
    <name evidence="1" type="ORF">BDV96DRAFT_652181</name>
</gene>
<dbReference type="OrthoDB" id="4160024at2759"/>
<dbReference type="AlphaFoldDB" id="A0A6A5YNU5"/>
<keyword evidence="2" id="KW-1185">Reference proteome</keyword>
<organism evidence="1 2">
    <name type="scientific">Lophiotrema nucula</name>
    <dbReference type="NCBI Taxonomy" id="690887"/>
    <lineage>
        <taxon>Eukaryota</taxon>
        <taxon>Fungi</taxon>
        <taxon>Dikarya</taxon>
        <taxon>Ascomycota</taxon>
        <taxon>Pezizomycotina</taxon>
        <taxon>Dothideomycetes</taxon>
        <taxon>Pleosporomycetidae</taxon>
        <taxon>Pleosporales</taxon>
        <taxon>Lophiotremataceae</taxon>
        <taxon>Lophiotrema</taxon>
    </lineage>
</organism>